<name>A0A645JC90_9ZZZZ</name>
<dbReference type="EMBL" id="VSSQ01136264">
    <property type="protein sequence ID" value="MPN60680.1"/>
    <property type="molecule type" value="Genomic_DNA"/>
</dbReference>
<sequence length="53" mass="6016">MRAAYELIARKFGPEAVATLQQNARAVLTPGRTRLAPIPLRRFRFGFLKFIGQ</sequence>
<proteinExistence type="predicted"/>
<evidence type="ECO:0000313" key="1">
    <source>
        <dbReference type="EMBL" id="MPN60680.1"/>
    </source>
</evidence>
<organism evidence="1">
    <name type="scientific">bioreactor metagenome</name>
    <dbReference type="NCBI Taxonomy" id="1076179"/>
    <lineage>
        <taxon>unclassified sequences</taxon>
        <taxon>metagenomes</taxon>
        <taxon>ecological metagenomes</taxon>
    </lineage>
</organism>
<accession>A0A645JC90</accession>
<dbReference type="AlphaFoldDB" id="A0A645JC90"/>
<comment type="caution">
    <text evidence="1">The sequence shown here is derived from an EMBL/GenBank/DDBJ whole genome shotgun (WGS) entry which is preliminary data.</text>
</comment>
<reference evidence="1" key="1">
    <citation type="submission" date="2019-08" db="EMBL/GenBank/DDBJ databases">
        <authorList>
            <person name="Kucharzyk K."/>
            <person name="Murdoch R.W."/>
            <person name="Higgins S."/>
            <person name="Loffler F."/>
        </authorList>
    </citation>
    <scope>NUCLEOTIDE SEQUENCE</scope>
</reference>
<protein>
    <submittedName>
        <fullName evidence="1">Uncharacterized protein</fullName>
    </submittedName>
</protein>
<gene>
    <name evidence="1" type="ORF">SDC9_208411</name>
</gene>